<keyword evidence="1" id="KW-0812">Transmembrane</keyword>
<evidence type="ECO:0000256" key="1">
    <source>
        <dbReference type="SAM" id="Phobius"/>
    </source>
</evidence>
<name>A0A517TSK1_9BACT</name>
<organism evidence="2 3">
    <name type="scientific">Lacipirellula limnantheis</name>
    <dbReference type="NCBI Taxonomy" id="2528024"/>
    <lineage>
        <taxon>Bacteria</taxon>
        <taxon>Pseudomonadati</taxon>
        <taxon>Planctomycetota</taxon>
        <taxon>Planctomycetia</taxon>
        <taxon>Pirellulales</taxon>
        <taxon>Lacipirellulaceae</taxon>
        <taxon>Lacipirellula</taxon>
    </lineage>
</organism>
<sequence>MYNGAICIAVGAGLMGFCGSRLANILELTPKHGFLLPAFAFGIVLLAQAPAVFLHQRIKKLESQISNT</sequence>
<dbReference type="KEGG" id="llh:I41_05130"/>
<dbReference type="OrthoDB" id="4369409at2"/>
<dbReference type="Proteomes" id="UP000317909">
    <property type="component" value="Chromosome"/>
</dbReference>
<keyword evidence="1" id="KW-0472">Membrane</keyword>
<dbReference type="EMBL" id="CP036339">
    <property type="protein sequence ID" value="QDT71356.1"/>
    <property type="molecule type" value="Genomic_DNA"/>
</dbReference>
<dbReference type="AlphaFoldDB" id="A0A517TSK1"/>
<evidence type="ECO:0000313" key="2">
    <source>
        <dbReference type="EMBL" id="QDT71356.1"/>
    </source>
</evidence>
<feature type="transmembrane region" description="Helical" evidence="1">
    <location>
        <begin position="33"/>
        <end position="54"/>
    </location>
</feature>
<evidence type="ECO:0000313" key="3">
    <source>
        <dbReference type="Proteomes" id="UP000317909"/>
    </source>
</evidence>
<gene>
    <name evidence="2" type="ORF">I41_05130</name>
</gene>
<accession>A0A517TSK1</accession>
<dbReference type="RefSeq" id="WP_145430555.1">
    <property type="nucleotide sequence ID" value="NZ_CP036339.1"/>
</dbReference>
<proteinExistence type="predicted"/>
<reference evidence="2 3" key="1">
    <citation type="submission" date="2019-02" db="EMBL/GenBank/DDBJ databases">
        <title>Deep-cultivation of Planctomycetes and their phenomic and genomic characterization uncovers novel biology.</title>
        <authorList>
            <person name="Wiegand S."/>
            <person name="Jogler M."/>
            <person name="Boedeker C."/>
            <person name="Pinto D."/>
            <person name="Vollmers J."/>
            <person name="Rivas-Marin E."/>
            <person name="Kohn T."/>
            <person name="Peeters S.H."/>
            <person name="Heuer A."/>
            <person name="Rast P."/>
            <person name="Oberbeckmann S."/>
            <person name="Bunk B."/>
            <person name="Jeske O."/>
            <person name="Meyerdierks A."/>
            <person name="Storesund J.E."/>
            <person name="Kallscheuer N."/>
            <person name="Luecker S."/>
            <person name="Lage O.M."/>
            <person name="Pohl T."/>
            <person name="Merkel B.J."/>
            <person name="Hornburger P."/>
            <person name="Mueller R.-W."/>
            <person name="Bruemmer F."/>
            <person name="Labrenz M."/>
            <person name="Spormann A.M."/>
            <person name="Op den Camp H."/>
            <person name="Overmann J."/>
            <person name="Amann R."/>
            <person name="Jetten M.S.M."/>
            <person name="Mascher T."/>
            <person name="Medema M.H."/>
            <person name="Devos D.P."/>
            <person name="Kaster A.-K."/>
            <person name="Ovreas L."/>
            <person name="Rohde M."/>
            <person name="Galperin M.Y."/>
            <person name="Jogler C."/>
        </authorList>
    </citation>
    <scope>NUCLEOTIDE SEQUENCE [LARGE SCALE GENOMIC DNA]</scope>
    <source>
        <strain evidence="2 3">I41</strain>
    </source>
</reference>
<protein>
    <submittedName>
        <fullName evidence="2">Uncharacterized protein</fullName>
    </submittedName>
</protein>
<keyword evidence="1" id="KW-1133">Transmembrane helix</keyword>
<keyword evidence="3" id="KW-1185">Reference proteome</keyword>